<feature type="transmembrane region" description="Helical" evidence="1">
    <location>
        <begin position="145"/>
        <end position="167"/>
    </location>
</feature>
<feature type="transmembrane region" description="Helical" evidence="1">
    <location>
        <begin position="287"/>
        <end position="310"/>
    </location>
</feature>
<organism evidence="3 4">
    <name type="scientific">Heliorestis acidaminivorans</name>
    <dbReference type="NCBI Taxonomy" id="553427"/>
    <lineage>
        <taxon>Bacteria</taxon>
        <taxon>Bacillati</taxon>
        <taxon>Bacillota</taxon>
        <taxon>Clostridia</taxon>
        <taxon>Eubacteriales</taxon>
        <taxon>Heliobacteriaceae</taxon>
        <taxon>Heliorestis</taxon>
    </lineage>
</organism>
<name>A0A6I0F648_9FIRM</name>
<sequence length="391" mass="43433">MQKRILFFFVLFIFFLAPLMVYYPQESLAGAKDGLHLWLTVALPALFPFMVVAELIIRLGLPPLLGLLFEPMMRPLFRLPGPAGVVVAVGFTTGFPIGAIMTTRFIQEGLLTRQEGERLALFTNNASPLFLLGVVGTALFGHPEIGLLIACSHYGANLILGILFAFLDRKRTVLTVPAKVPFSSRMKAEWKRFLLNDSPPGEIIGQSIVKAMNNAIAIGGYLIFFTVVFRLFLASGVLNPLILFMEKFLMWFRFEPALAQGLLAGLMEMTLGSQQIVATSAPLIDKVLLISFILAWSGLSIQAQVATFLLQSGVPVHRYITARLMQGFLALAISYLLFHLWPLPLATVEVNPSLSSNLWSFWPGIIGLFYTFLGFFLLFLVFARKRLLKSL</sequence>
<evidence type="ECO:0000313" key="3">
    <source>
        <dbReference type="EMBL" id="KAB2954452.1"/>
    </source>
</evidence>
<dbReference type="Proteomes" id="UP000468766">
    <property type="component" value="Unassembled WGS sequence"/>
</dbReference>
<keyword evidence="1" id="KW-1133">Transmembrane helix</keyword>
<comment type="caution">
    <text evidence="3">The sequence shown here is derived from an EMBL/GenBank/DDBJ whole genome shotgun (WGS) entry which is preliminary data.</text>
</comment>
<proteinExistence type="predicted"/>
<protein>
    <recommendedName>
        <fullName evidence="2">Nucleoside transporter/FeoB GTPase Gate domain-containing protein</fullName>
    </recommendedName>
</protein>
<feature type="transmembrane region" description="Helical" evidence="1">
    <location>
        <begin position="119"/>
        <end position="139"/>
    </location>
</feature>
<feature type="transmembrane region" description="Helical" evidence="1">
    <location>
        <begin position="361"/>
        <end position="383"/>
    </location>
</feature>
<feature type="domain" description="Nucleoside transporter/FeoB GTPase Gate" evidence="2">
    <location>
        <begin position="40"/>
        <end position="125"/>
    </location>
</feature>
<feature type="transmembrane region" description="Helical" evidence="1">
    <location>
        <begin position="322"/>
        <end position="341"/>
    </location>
</feature>
<keyword evidence="1" id="KW-0472">Membrane</keyword>
<dbReference type="Pfam" id="PF07670">
    <property type="entry name" value="Gate"/>
    <property type="match status" value="1"/>
</dbReference>
<evidence type="ECO:0000256" key="1">
    <source>
        <dbReference type="SAM" id="Phobius"/>
    </source>
</evidence>
<feature type="transmembrane region" description="Helical" evidence="1">
    <location>
        <begin position="220"/>
        <end position="245"/>
    </location>
</feature>
<feature type="transmembrane region" description="Helical" evidence="1">
    <location>
        <begin position="6"/>
        <end position="23"/>
    </location>
</feature>
<dbReference type="OrthoDB" id="1645614at2"/>
<dbReference type="AlphaFoldDB" id="A0A6I0F648"/>
<reference evidence="3 4" key="1">
    <citation type="submission" date="2019-10" db="EMBL/GenBank/DDBJ databases">
        <title>Whole-genome sequence of the extremophile Heliorestis acidaminivorans DSM 24790.</title>
        <authorList>
            <person name="Kyndt J.A."/>
            <person name="Meyer T.E."/>
        </authorList>
    </citation>
    <scope>NUCLEOTIDE SEQUENCE [LARGE SCALE GENOMIC DNA]</scope>
    <source>
        <strain evidence="3 4">DSM 24790</strain>
    </source>
</reference>
<dbReference type="EMBL" id="WBXO01000001">
    <property type="protein sequence ID" value="KAB2954452.1"/>
    <property type="molecule type" value="Genomic_DNA"/>
</dbReference>
<evidence type="ECO:0000259" key="2">
    <source>
        <dbReference type="Pfam" id="PF07670"/>
    </source>
</evidence>
<accession>A0A6I0F648</accession>
<keyword evidence="4" id="KW-1185">Reference proteome</keyword>
<keyword evidence="1" id="KW-0812">Transmembrane</keyword>
<dbReference type="InterPro" id="IPR011642">
    <property type="entry name" value="Gate_dom"/>
</dbReference>
<evidence type="ECO:0000313" key="4">
    <source>
        <dbReference type="Proteomes" id="UP000468766"/>
    </source>
</evidence>
<dbReference type="RefSeq" id="WP_151617908.1">
    <property type="nucleotide sequence ID" value="NZ_WBXO01000001.1"/>
</dbReference>
<gene>
    <name evidence="3" type="ORF">F9B85_01855</name>
</gene>
<feature type="transmembrane region" description="Helical" evidence="1">
    <location>
        <begin position="81"/>
        <end position="107"/>
    </location>
</feature>
<feature type="transmembrane region" description="Helical" evidence="1">
    <location>
        <begin position="35"/>
        <end position="61"/>
    </location>
</feature>